<organism evidence="1 2">
    <name type="scientific">Micromonospora zhanjiangensis</name>
    <dbReference type="NCBI Taxonomy" id="1522057"/>
    <lineage>
        <taxon>Bacteria</taxon>
        <taxon>Bacillati</taxon>
        <taxon>Actinomycetota</taxon>
        <taxon>Actinomycetes</taxon>
        <taxon>Micromonosporales</taxon>
        <taxon>Micromonosporaceae</taxon>
        <taxon>Micromonospora</taxon>
    </lineage>
</organism>
<comment type="caution">
    <text evidence="1">The sequence shown here is derived from an EMBL/GenBank/DDBJ whole genome shotgun (WGS) entry which is preliminary data.</text>
</comment>
<protein>
    <recommendedName>
        <fullName evidence="3">Golgi phosphoprotein 3 (GPP34)</fullName>
    </recommendedName>
</protein>
<proteinExistence type="predicted"/>
<evidence type="ECO:0008006" key="3">
    <source>
        <dbReference type="Google" id="ProtNLM"/>
    </source>
</evidence>
<sequence>MTRALWPLVVDLPGFTAGACRAAGLDVGEAALRDLVRRGLLRTVEEGPEPVFAVPSMPAEAARTALPPAAPDQRDALRDAVVAWFVAHRRPAEALRAVRAAGNPGALARHLRRHGDRLLCAGEVAAVTDAVDSRRPLPVAPSCTG</sequence>
<accession>A0ABV8KXT3</accession>
<dbReference type="Proteomes" id="UP001595868">
    <property type="component" value="Unassembled WGS sequence"/>
</dbReference>
<keyword evidence="2" id="KW-1185">Reference proteome</keyword>
<reference evidence="2" key="1">
    <citation type="journal article" date="2019" name="Int. J. Syst. Evol. Microbiol.">
        <title>The Global Catalogue of Microorganisms (GCM) 10K type strain sequencing project: providing services to taxonomists for standard genome sequencing and annotation.</title>
        <authorList>
            <consortium name="The Broad Institute Genomics Platform"/>
            <consortium name="The Broad Institute Genome Sequencing Center for Infectious Disease"/>
            <person name="Wu L."/>
            <person name="Ma J."/>
        </authorList>
    </citation>
    <scope>NUCLEOTIDE SEQUENCE [LARGE SCALE GENOMIC DNA]</scope>
    <source>
        <strain evidence="2">2902at01</strain>
    </source>
</reference>
<name>A0ABV8KXT3_9ACTN</name>
<evidence type="ECO:0000313" key="2">
    <source>
        <dbReference type="Proteomes" id="UP001595868"/>
    </source>
</evidence>
<gene>
    <name evidence="1" type="ORF">ACFOX0_33140</name>
</gene>
<evidence type="ECO:0000313" key="1">
    <source>
        <dbReference type="EMBL" id="MFC4110744.1"/>
    </source>
</evidence>
<dbReference type="EMBL" id="JBHSBN010000056">
    <property type="protein sequence ID" value="MFC4110744.1"/>
    <property type="molecule type" value="Genomic_DNA"/>
</dbReference>